<keyword evidence="3" id="KW-1003">Cell membrane</keyword>
<keyword evidence="4" id="KW-0997">Cell inner membrane</keyword>
<protein>
    <recommendedName>
        <fullName evidence="8">Autoinducer 2 import system permease protein LsrD</fullName>
    </recommendedName>
</protein>
<gene>
    <name evidence="11" type="ORF">QSV35_04960</name>
</gene>
<keyword evidence="2" id="KW-0813">Transport</keyword>
<evidence type="ECO:0000256" key="1">
    <source>
        <dbReference type="ARBA" id="ARBA00004651"/>
    </source>
</evidence>
<feature type="transmembrane region" description="Helical" evidence="10">
    <location>
        <begin position="293"/>
        <end position="310"/>
    </location>
</feature>
<keyword evidence="6 10" id="KW-1133">Transmembrane helix</keyword>
<feature type="transmembrane region" description="Helical" evidence="10">
    <location>
        <begin position="98"/>
        <end position="118"/>
    </location>
</feature>
<evidence type="ECO:0000256" key="7">
    <source>
        <dbReference type="ARBA" id="ARBA00023136"/>
    </source>
</evidence>
<evidence type="ECO:0000313" key="11">
    <source>
        <dbReference type="EMBL" id="MDL9978670.1"/>
    </source>
</evidence>
<comment type="caution">
    <text evidence="11">The sequence shown here is derived from an EMBL/GenBank/DDBJ whole genome shotgun (WGS) entry which is preliminary data.</text>
</comment>
<feature type="transmembrane region" description="Helical" evidence="10">
    <location>
        <begin position="150"/>
        <end position="171"/>
    </location>
</feature>
<name>A0ABT7MW37_9MICO</name>
<proteinExistence type="predicted"/>
<feature type="transmembrane region" description="Helical" evidence="10">
    <location>
        <begin position="266"/>
        <end position="286"/>
    </location>
</feature>
<feature type="transmembrane region" description="Helical" evidence="10">
    <location>
        <begin position="40"/>
        <end position="60"/>
    </location>
</feature>
<feature type="transmembrane region" description="Helical" evidence="10">
    <location>
        <begin position="183"/>
        <end position="205"/>
    </location>
</feature>
<feature type="region of interest" description="Disordered" evidence="9">
    <location>
        <begin position="1"/>
        <end position="25"/>
    </location>
</feature>
<dbReference type="CDD" id="cd06579">
    <property type="entry name" value="TM_PBP1_transp_AraH_like"/>
    <property type="match status" value="1"/>
</dbReference>
<organism evidence="11 12">
    <name type="scientific">Microbacterium candidum</name>
    <dbReference type="NCBI Taxonomy" id="3041922"/>
    <lineage>
        <taxon>Bacteria</taxon>
        <taxon>Bacillati</taxon>
        <taxon>Actinomycetota</taxon>
        <taxon>Actinomycetes</taxon>
        <taxon>Micrococcales</taxon>
        <taxon>Microbacteriaceae</taxon>
        <taxon>Microbacterium</taxon>
    </lineage>
</organism>
<keyword evidence="12" id="KW-1185">Reference proteome</keyword>
<dbReference type="RefSeq" id="WP_286287289.1">
    <property type="nucleotide sequence ID" value="NZ_JASXSZ010000001.1"/>
</dbReference>
<comment type="subcellular location">
    <subcellularLocation>
        <location evidence="1">Cell membrane</location>
        <topology evidence="1">Multi-pass membrane protein</topology>
    </subcellularLocation>
</comment>
<dbReference type="PANTHER" id="PTHR32196:SF71">
    <property type="entry name" value="AUTOINDUCER 2 IMPORT SYSTEM PERMEASE PROTEIN LSRD"/>
    <property type="match status" value="1"/>
</dbReference>
<evidence type="ECO:0000256" key="9">
    <source>
        <dbReference type="SAM" id="MobiDB-lite"/>
    </source>
</evidence>
<evidence type="ECO:0000256" key="3">
    <source>
        <dbReference type="ARBA" id="ARBA00022475"/>
    </source>
</evidence>
<evidence type="ECO:0000256" key="8">
    <source>
        <dbReference type="ARBA" id="ARBA00039381"/>
    </source>
</evidence>
<evidence type="ECO:0000313" key="12">
    <source>
        <dbReference type="Proteomes" id="UP001235064"/>
    </source>
</evidence>
<evidence type="ECO:0000256" key="6">
    <source>
        <dbReference type="ARBA" id="ARBA00022989"/>
    </source>
</evidence>
<evidence type="ECO:0000256" key="10">
    <source>
        <dbReference type="SAM" id="Phobius"/>
    </source>
</evidence>
<dbReference type="EMBL" id="JASXSZ010000001">
    <property type="protein sequence ID" value="MDL9978670.1"/>
    <property type="molecule type" value="Genomic_DNA"/>
</dbReference>
<keyword evidence="5 10" id="KW-0812">Transmembrane</keyword>
<dbReference type="PANTHER" id="PTHR32196">
    <property type="entry name" value="ABC TRANSPORTER PERMEASE PROTEIN YPHD-RELATED-RELATED"/>
    <property type="match status" value="1"/>
</dbReference>
<dbReference type="Pfam" id="PF02653">
    <property type="entry name" value="BPD_transp_2"/>
    <property type="match status" value="1"/>
</dbReference>
<dbReference type="InterPro" id="IPR001851">
    <property type="entry name" value="ABC_transp_permease"/>
</dbReference>
<evidence type="ECO:0000256" key="2">
    <source>
        <dbReference type="ARBA" id="ARBA00022448"/>
    </source>
</evidence>
<feature type="transmembrane region" description="Helical" evidence="10">
    <location>
        <begin position="72"/>
        <end position="91"/>
    </location>
</feature>
<feature type="transmembrane region" description="Helical" evidence="10">
    <location>
        <begin position="124"/>
        <end position="143"/>
    </location>
</feature>
<sequence length="340" mass="34456">MDVKTETATRTAASAKDAKTEAPPSRGALHRAGGFLSQNVIVVICILLFAFMSIASPVFLSPMNVTNLLDQWASVGIIACAGTFVLISRMFDLSVGAIYALSGVVAATIANATGVAWMGFAAGIATGIVVGLINGIAVAVVNINPFIATLATSLMLAGIAVAISGGLLVSVTDPAFTALGQGVVLGLTIPGAAFVVIFFIAWFVLARTVYGRRVYAVGGSPEAARLSGIGVRLVHTSVFVLSGLAASIAGVLAASKIGAGQADVGANLPLIVIAVVVVGGTSIFGGEGAMWRTALGVLLYAMIGNGFSLLNVNTTIQQIVQGSILLVAVGLDAWSKRRRG</sequence>
<accession>A0ABT7MW37</accession>
<keyword evidence="7 10" id="KW-0472">Membrane</keyword>
<dbReference type="Proteomes" id="UP001235064">
    <property type="component" value="Unassembled WGS sequence"/>
</dbReference>
<reference evidence="11 12" key="1">
    <citation type="submission" date="2023-06" db="EMBL/GenBank/DDBJ databases">
        <title>Microbacterium sp. nov., isolated from a waste landfill.</title>
        <authorList>
            <person name="Wen W."/>
        </authorList>
    </citation>
    <scope>NUCLEOTIDE SEQUENCE [LARGE SCALE GENOMIC DNA]</scope>
    <source>
        <strain evidence="11 12">ASV49</strain>
    </source>
</reference>
<evidence type="ECO:0000256" key="4">
    <source>
        <dbReference type="ARBA" id="ARBA00022519"/>
    </source>
</evidence>
<evidence type="ECO:0000256" key="5">
    <source>
        <dbReference type="ARBA" id="ARBA00022692"/>
    </source>
</evidence>